<dbReference type="AlphaFoldDB" id="A0A1F6C1Q5"/>
<name>A0A1F6C1Q5_9BACT</name>
<dbReference type="Proteomes" id="UP000176633">
    <property type="component" value="Unassembled WGS sequence"/>
</dbReference>
<organism evidence="2 3">
    <name type="scientific">Candidatus Jorgensenbacteria bacterium RIFCSPLOWO2_12_FULL_42_11</name>
    <dbReference type="NCBI Taxonomy" id="1798473"/>
    <lineage>
        <taxon>Bacteria</taxon>
        <taxon>Candidatus Joergenseniibacteriota</taxon>
    </lineage>
</organism>
<dbReference type="Pfam" id="PF00078">
    <property type="entry name" value="RVT_1"/>
    <property type="match status" value="1"/>
</dbReference>
<dbReference type="InterPro" id="IPR000477">
    <property type="entry name" value="RT_dom"/>
</dbReference>
<reference evidence="2 3" key="1">
    <citation type="journal article" date="2016" name="Nat. Commun.">
        <title>Thousands of microbial genomes shed light on interconnected biogeochemical processes in an aquifer system.</title>
        <authorList>
            <person name="Anantharaman K."/>
            <person name="Brown C.T."/>
            <person name="Hug L.A."/>
            <person name="Sharon I."/>
            <person name="Castelle C.J."/>
            <person name="Probst A.J."/>
            <person name="Thomas B.C."/>
            <person name="Singh A."/>
            <person name="Wilkins M.J."/>
            <person name="Karaoz U."/>
            <person name="Brodie E.L."/>
            <person name="Williams K.H."/>
            <person name="Hubbard S.S."/>
            <person name="Banfield J.F."/>
        </authorList>
    </citation>
    <scope>NUCLEOTIDE SEQUENCE [LARGE SCALE GENOMIC DNA]</scope>
</reference>
<evidence type="ECO:0000313" key="3">
    <source>
        <dbReference type="Proteomes" id="UP000176633"/>
    </source>
</evidence>
<feature type="domain" description="Reverse transcriptase" evidence="1">
    <location>
        <begin position="69"/>
        <end position="270"/>
    </location>
</feature>
<gene>
    <name evidence="2" type="ORF">A3G50_01755</name>
</gene>
<sequence>MQTSRYPKLYIRSKNELVKHLSHSKFPKKEVLALINDVLNNFTRYWRDNEYRSEPEKEKYVRSAKRTPLGRLLDNINKAVLAPHDKMIPDFIFGGVKNMNHAKAAKYLLGKKRKRTSLKLDITRFFEQISEERVYHFFRDKCACSKKAAALLASFCCVPEGPKGNASERKTIARGFATSSRLAVWCNLDTFIKLDRLIKKRLKGNDPRVAIYVDDIGITASRVSKEEMGKLSLEVESLLLNTDRNQKLPINKRKTKISSHEEGIEHLGLRLYRNRLSIGAKTKSKIDRIRNRSERKPLIRYKHYIEKI</sequence>
<evidence type="ECO:0000313" key="2">
    <source>
        <dbReference type="EMBL" id="OGG43129.1"/>
    </source>
</evidence>
<protein>
    <recommendedName>
        <fullName evidence="1">Reverse transcriptase domain-containing protein</fullName>
    </recommendedName>
</protein>
<dbReference type="EMBL" id="MFKM01000024">
    <property type="protein sequence ID" value="OGG43129.1"/>
    <property type="molecule type" value="Genomic_DNA"/>
</dbReference>
<proteinExistence type="predicted"/>
<comment type="caution">
    <text evidence="2">The sequence shown here is derived from an EMBL/GenBank/DDBJ whole genome shotgun (WGS) entry which is preliminary data.</text>
</comment>
<evidence type="ECO:0000259" key="1">
    <source>
        <dbReference type="Pfam" id="PF00078"/>
    </source>
</evidence>
<accession>A0A1F6C1Q5</accession>